<dbReference type="Proteomes" id="UP000218041">
    <property type="component" value="Unassembled WGS sequence"/>
</dbReference>
<feature type="chain" id="PRO_5012967221" description="Cutinase" evidence="5">
    <location>
        <begin position="24"/>
        <end position="289"/>
    </location>
</feature>
<keyword evidence="2" id="KW-0719">Serine esterase</keyword>
<keyword evidence="3" id="KW-0378">Hydrolase</keyword>
<evidence type="ECO:0000313" key="6">
    <source>
        <dbReference type="EMBL" id="PAJ71359.1"/>
    </source>
</evidence>
<sequence length="289" mass="29867">MRRSRLAAAVAAALIALAPTAAAADEQAVPAPIQPSDNAGQLVEQQGCTDQYLIAIPGGANTAPGIPNAVPHGGNVFLTGIFTQLGTGGSVQPLWVSYSATPFAANNYYASSADGYNETVRTVKRLSASCPGATFSFTGYSLGADIASRLLRDIAHGNGPITPDRVDSAALFANPYQGGNGAVLSRITAPESRGALGELKGGYGELGERVLEICNPRDIVCSTDAQYRPLVEPALATDLRAGKLPLKKFNVLLSNLGIGALGVFTGMGAHGQYTLADQQEASNWIISHA</sequence>
<evidence type="ECO:0000313" key="7">
    <source>
        <dbReference type="EMBL" id="PAT11784.1"/>
    </source>
</evidence>
<reference evidence="7 9" key="1">
    <citation type="submission" date="2017-08" db="EMBL/GenBank/DDBJ databases">
        <title>Whole genome sequences of 6 clinical strains closest to Corynebacterium imitans.</title>
        <authorList>
            <person name="Bernier A.-M."/>
            <person name="Burdz T."/>
            <person name="Bernard K."/>
        </authorList>
    </citation>
    <scope>NUCLEOTIDE SEQUENCE [LARGE SCALE GENOMIC DNA]</scope>
    <source>
        <strain evidence="7 9">NML92-0415</strain>
    </source>
</reference>
<dbReference type="PANTHER" id="PTHR33630">
    <property type="entry name" value="CUTINASE RV1984C-RELATED-RELATED"/>
    <property type="match status" value="1"/>
</dbReference>
<dbReference type="EMBL" id="NSGP01000001">
    <property type="protein sequence ID" value="PAT11784.1"/>
    <property type="molecule type" value="Genomic_DNA"/>
</dbReference>
<dbReference type="EMBL" id="NQMQ01000001">
    <property type="protein sequence ID" value="PAJ71359.1"/>
    <property type="molecule type" value="Genomic_DNA"/>
</dbReference>
<evidence type="ECO:0000313" key="8">
    <source>
        <dbReference type="Proteomes" id="UP000215771"/>
    </source>
</evidence>
<protein>
    <recommendedName>
        <fullName evidence="10">Cutinase</fullName>
    </recommendedName>
</protein>
<name>A0A269PIT1_9CORY</name>
<dbReference type="Proteomes" id="UP000215771">
    <property type="component" value="Unassembled WGS sequence"/>
</dbReference>
<accession>A0A269PIT1</accession>
<reference evidence="6 8" key="2">
    <citation type="submission" date="2017-08" db="EMBL/GenBank/DDBJ databases">
        <authorList>
            <person name="de Groot N.N."/>
        </authorList>
    </citation>
    <scope>NUCLEOTIDE SEQUENCE [LARGE SCALE GENOMIC DNA]</scope>
    <source>
        <strain evidence="6 8">NBT06-6</strain>
    </source>
</reference>
<dbReference type="RefSeq" id="WP_095275271.1">
    <property type="nucleotide sequence ID" value="NZ_CP047655.1"/>
</dbReference>
<dbReference type="InterPro" id="IPR000675">
    <property type="entry name" value="Cutinase/axe"/>
</dbReference>
<dbReference type="AlphaFoldDB" id="A0A269PIT1"/>
<evidence type="ECO:0000313" key="9">
    <source>
        <dbReference type="Proteomes" id="UP000218041"/>
    </source>
</evidence>
<comment type="similarity">
    <text evidence="1">Belongs to the cutinase family.</text>
</comment>
<evidence type="ECO:0000256" key="2">
    <source>
        <dbReference type="ARBA" id="ARBA00022487"/>
    </source>
</evidence>
<organism evidence="6 8">
    <name type="scientific">Corynebacterium hadale</name>
    <dbReference type="NCBI Taxonomy" id="2026255"/>
    <lineage>
        <taxon>Bacteria</taxon>
        <taxon>Bacillati</taxon>
        <taxon>Actinomycetota</taxon>
        <taxon>Actinomycetes</taxon>
        <taxon>Mycobacteriales</taxon>
        <taxon>Corynebacteriaceae</taxon>
        <taxon>Corynebacterium</taxon>
    </lineage>
</organism>
<evidence type="ECO:0008006" key="10">
    <source>
        <dbReference type="Google" id="ProtNLM"/>
    </source>
</evidence>
<evidence type="ECO:0000256" key="5">
    <source>
        <dbReference type="SAM" id="SignalP"/>
    </source>
</evidence>
<dbReference type="GO" id="GO:0052689">
    <property type="term" value="F:carboxylic ester hydrolase activity"/>
    <property type="evidence" value="ECO:0007669"/>
    <property type="project" value="UniProtKB-KW"/>
</dbReference>
<keyword evidence="5" id="KW-0732">Signal</keyword>
<gene>
    <name evidence="6" type="ORF">CIG21_01155</name>
    <name evidence="7" type="ORF">CKJ80_00745</name>
</gene>
<feature type="signal peptide" evidence="5">
    <location>
        <begin position="1"/>
        <end position="23"/>
    </location>
</feature>
<evidence type="ECO:0000256" key="1">
    <source>
        <dbReference type="ARBA" id="ARBA00007534"/>
    </source>
</evidence>
<dbReference type="Gene3D" id="3.40.50.1820">
    <property type="entry name" value="alpha/beta hydrolase"/>
    <property type="match status" value="1"/>
</dbReference>
<comment type="caution">
    <text evidence="6">The sequence shown here is derived from an EMBL/GenBank/DDBJ whole genome shotgun (WGS) entry which is preliminary data.</text>
</comment>
<dbReference type="Pfam" id="PF01083">
    <property type="entry name" value="Cutinase"/>
    <property type="match status" value="1"/>
</dbReference>
<dbReference type="SMART" id="SM01110">
    <property type="entry name" value="Cutinase"/>
    <property type="match status" value="1"/>
</dbReference>
<evidence type="ECO:0000256" key="4">
    <source>
        <dbReference type="ARBA" id="ARBA00023157"/>
    </source>
</evidence>
<dbReference type="PANTHER" id="PTHR33630:SF9">
    <property type="entry name" value="CUTINASE 4"/>
    <property type="match status" value="1"/>
</dbReference>
<evidence type="ECO:0000256" key="3">
    <source>
        <dbReference type="ARBA" id="ARBA00022801"/>
    </source>
</evidence>
<dbReference type="InterPro" id="IPR029058">
    <property type="entry name" value="AB_hydrolase_fold"/>
</dbReference>
<dbReference type="SUPFAM" id="SSF53474">
    <property type="entry name" value="alpha/beta-Hydrolases"/>
    <property type="match status" value="1"/>
</dbReference>
<keyword evidence="4" id="KW-1015">Disulfide bond</keyword>
<proteinExistence type="inferred from homology"/>